<accession>A0A6L5WJY5</accession>
<evidence type="ECO:0000313" key="18">
    <source>
        <dbReference type="Proteomes" id="UP000476338"/>
    </source>
</evidence>
<evidence type="ECO:0000256" key="12">
    <source>
        <dbReference type="ARBA" id="ARBA00041185"/>
    </source>
</evidence>
<dbReference type="PANTHER" id="PTHR30474:SF2">
    <property type="entry name" value="PEPTIDOGLYCAN GLYCOSYLTRANSFERASE FTSW-RELATED"/>
    <property type="match status" value="1"/>
</dbReference>
<dbReference type="GO" id="GO:0008955">
    <property type="term" value="F:peptidoglycan glycosyltransferase activity"/>
    <property type="evidence" value="ECO:0007669"/>
    <property type="project" value="UniProtKB-EC"/>
</dbReference>
<proteinExistence type="inferred from homology"/>
<evidence type="ECO:0000256" key="1">
    <source>
        <dbReference type="ARBA" id="ARBA00004141"/>
    </source>
</evidence>
<evidence type="ECO:0000256" key="7">
    <source>
        <dbReference type="ARBA" id="ARBA00022989"/>
    </source>
</evidence>
<dbReference type="RefSeq" id="WP_154571006.1">
    <property type="nucleotide sequence ID" value="NZ_VWSJ01000024.1"/>
</dbReference>
<comment type="catalytic activity">
    <reaction evidence="15">
        <text>[GlcNAc-(1-&gt;4)-Mur2Ac(oyl-L-Ala-gamma-D-Glu-L-Lys-D-Ala-D-Ala)](n)-di-trans,octa-cis-undecaprenyl diphosphate + beta-D-GlcNAc-(1-&gt;4)-Mur2Ac(oyl-L-Ala-gamma-D-Glu-L-Lys-D-Ala-D-Ala)-di-trans,octa-cis-undecaprenyl diphosphate = [GlcNAc-(1-&gt;4)-Mur2Ac(oyl-L-Ala-gamma-D-Glu-L-Lys-D-Ala-D-Ala)](n+1)-di-trans,octa-cis-undecaprenyl diphosphate + di-trans,octa-cis-undecaprenyl diphosphate + H(+)</text>
        <dbReference type="Rhea" id="RHEA:23708"/>
        <dbReference type="Rhea" id="RHEA-COMP:9602"/>
        <dbReference type="Rhea" id="RHEA-COMP:9603"/>
        <dbReference type="ChEBI" id="CHEBI:15378"/>
        <dbReference type="ChEBI" id="CHEBI:58405"/>
        <dbReference type="ChEBI" id="CHEBI:60033"/>
        <dbReference type="ChEBI" id="CHEBI:78435"/>
        <dbReference type="EC" id="2.4.99.28"/>
    </reaction>
</comment>
<feature type="transmembrane region" description="Helical" evidence="16">
    <location>
        <begin position="322"/>
        <end position="345"/>
    </location>
</feature>
<keyword evidence="5" id="KW-0133">Cell shape</keyword>
<feature type="transmembrane region" description="Helical" evidence="16">
    <location>
        <begin position="290"/>
        <end position="310"/>
    </location>
</feature>
<dbReference type="GO" id="GO:0051301">
    <property type="term" value="P:cell division"/>
    <property type="evidence" value="ECO:0007669"/>
    <property type="project" value="UniProtKB-KW"/>
</dbReference>
<dbReference type="PANTHER" id="PTHR30474">
    <property type="entry name" value="CELL CYCLE PROTEIN"/>
    <property type="match status" value="1"/>
</dbReference>
<dbReference type="GO" id="GO:0009252">
    <property type="term" value="P:peptidoglycan biosynthetic process"/>
    <property type="evidence" value="ECO:0007669"/>
    <property type="project" value="UniProtKB-KW"/>
</dbReference>
<keyword evidence="8 16" id="KW-0472">Membrane</keyword>
<keyword evidence="3" id="KW-0808">Transferase</keyword>
<evidence type="ECO:0000256" key="10">
    <source>
        <dbReference type="ARBA" id="ARBA00033270"/>
    </source>
</evidence>
<dbReference type="GO" id="GO:0008360">
    <property type="term" value="P:regulation of cell shape"/>
    <property type="evidence" value="ECO:0007669"/>
    <property type="project" value="UniProtKB-KW"/>
</dbReference>
<evidence type="ECO:0000256" key="6">
    <source>
        <dbReference type="ARBA" id="ARBA00022984"/>
    </source>
</evidence>
<evidence type="ECO:0000256" key="15">
    <source>
        <dbReference type="ARBA" id="ARBA00049902"/>
    </source>
</evidence>
<reference evidence="17 18" key="1">
    <citation type="submission" date="2019-09" db="EMBL/GenBank/DDBJ databases">
        <authorList>
            <person name="Silva M."/>
            <person name="Pereira G."/>
            <person name="Lopes-Da-Costa L."/>
            <person name="Silva E."/>
        </authorList>
    </citation>
    <scope>NUCLEOTIDE SEQUENCE [LARGE SCALE GENOMIC DNA]</scope>
    <source>
        <strain evidence="17 18">FMV-PI01</strain>
    </source>
</reference>
<feature type="transmembrane region" description="Helical" evidence="16">
    <location>
        <begin position="7"/>
        <end position="29"/>
    </location>
</feature>
<evidence type="ECO:0000256" key="14">
    <source>
        <dbReference type="ARBA" id="ARBA00044770"/>
    </source>
</evidence>
<dbReference type="EMBL" id="VWSJ01000024">
    <property type="protein sequence ID" value="MSN96742.1"/>
    <property type="molecule type" value="Genomic_DNA"/>
</dbReference>
<dbReference type="GO" id="GO:0032153">
    <property type="term" value="C:cell division site"/>
    <property type="evidence" value="ECO:0007669"/>
    <property type="project" value="TreeGrafter"/>
</dbReference>
<reference evidence="17 18" key="2">
    <citation type="submission" date="2020-03" db="EMBL/GenBank/DDBJ databases">
        <title>Campylobacter portucalensis sp. nov., a new species of Campylobacter isolated from the reproductive tract of bulls.</title>
        <authorList>
            <person name="Silva M.F."/>
            <person name="Pereira G."/>
            <person name="Carneiro C."/>
            <person name="Hemphill A."/>
            <person name="Mateus L."/>
            <person name="Lopes-Da-Costa L."/>
            <person name="Silva E."/>
        </authorList>
    </citation>
    <scope>NUCLEOTIDE SEQUENCE [LARGE SCALE GENOMIC DNA]</scope>
    <source>
        <strain evidence="17 18">FMV-PI01</strain>
    </source>
</reference>
<evidence type="ECO:0000256" key="11">
    <source>
        <dbReference type="ARBA" id="ARBA00038053"/>
    </source>
</evidence>
<dbReference type="InterPro" id="IPR001182">
    <property type="entry name" value="FtsW/RodA"/>
</dbReference>
<evidence type="ECO:0000256" key="3">
    <source>
        <dbReference type="ARBA" id="ARBA00022679"/>
    </source>
</evidence>
<evidence type="ECO:0000256" key="2">
    <source>
        <dbReference type="ARBA" id="ARBA00022676"/>
    </source>
</evidence>
<comment type="similarity">
    <text evidence="11">Belongs to the SEDS family. FtsW subfamily.</text>
</comment>
<feature type="transmembrane region" description="Helical" evidence="16">
    <location>
        <begin position="41"/>
        <end position="59"/>
    </location>
</feature>
<evidence type="ECO:0000313" key="17">
    <source>
        <dbReference type="EMBL" id="MSN96742.1"/>
    </source>
</evidence>
<feature type="transmembrane region" description="Helical" evidence="16">
    <location>
        <begin position="136"/>
        <end position="158"/>
    </location>
</feature>
<gene>
    <name evidence="17" type="ORF">F1B92_06130</name>
</gene>
<evidence type="ECO:0000256" key="8">
    <source>
        <dbReference type="ARBA" id="ARBA00023136"/>
    </source>
</evidence>
<keyword evidence="7 16" id="KW-1133">Transmembrane helix</keyword>
<protein>
    <recommendedName>
        <fullName evidence="12">Probable peptidoglycan glycosyltransferase FtsW</fullName>
        <ecNumber evidence="14">2.4.99.28</ecNumber>
    </recommendedName>
    <alternativeName>
        <fullName evidence="13">Cell division protein FtsW</fullName>
    </alternativeName>
    <alternativeName>
        <fullName evidence="10">Cell wall polymerase</fullName>
    </alternativeName>
    <alternativeName>
        <fullName evidence="9">Peptidoglycan polymerase</fullName>
    </alternativeName>
</protein>
<keyword evidence="18" id="KW-1185">Reference proteome</keyword>
<dbReference type="AlphaFoldDB" id="A0A6L5WJY5"/>
<name>A0A6L5WJY5_9BACT</name>
<comment type="subcellular location">
    <subcellularLocation>
        <location evidence="1">Membrane</location>
        <topology evidence="1">Multi-pass membrane protein</topology>
    </subcellularLocation>
</comment>
<dbReference type="Pfam" id="PF01098">
    <property type="entry name" value="FTSW_RODA_SPOVE"/>
    <property type="match status" value="1"/>
</dbReference>
<comment type="caution">
    <text evidence="17">The sequence shown here is derived from an EMBL/GenBank/DDBJ whole genome shotgun (WGS) entry which is preliminary data.</text>
</comment>
<feature type="transmembrane region" description="Helical" evidence="16">
    <location>
        <begin position="187"/>
        <end position="206"/>
    </location>
</feature>
<evidence type="ECO:0000256" key="5">
    <source>
        <dbReference type="ARBA" id="ARBA00022960"/>
    </source>
</evidence>
<dbReference type="GO" id="GO:0005886">
    <property type="term" value="C:plasma membrane"/>
    <property type="evidence" value="ECO:0007669"/>
    <property type="project" value="TreeGrafter"/>
</dbReference>
<evidence type="ECO:0000256" key="16">
    <source>
        <dbReference type="SAM" id="Phobius"/>
    </source>
</evidence>
<feature type="transmembrane region" description="Helical" evidence="16">
    <location>
        <begin position="164"/>
        <end position="180"/>
    </location>
</feature>
<dbReference type="EC" id="2.4.99.28" evidence="14"/>
<keyword evidence="17" id="KW-0132">Cell division</keyword>
<keyword evidence="4 16" id="KW-0812">Transmembrane</keyword>
<dbReference type="GO" id="GO:0015648">
    <property type="term" value="F:lipid-linked peptidoglycan transporter activity"/>
    <property type="evidence" value="ECO:0007669"/>
    <property type="project" value="TreeGrafter"/>
</dbReference>
<evidence type="ECO:0000256" key="13">
    <source>
        <dbReference type="ARBA" id="ARBA00041418"/>
    </source>
</evidence>
<evidence type="ECO:0000256" key="4">
    <source>
        <dbReference type="ARBA" id="ARBA00022692"/>
    </source>
</evidence>
<feature type="transmembrane region" description="Helical" evidence="16">
    <location>
        <begin position="102"/>
        <end position="124"/>
    </location>
</feature>
<keyword evidence="2" id="KW-0328">Glycosyltransferase</keyword>
<keyword evidence="17" id="KW-0131">Cell cycle</keyword>
<keyword evidence="6" id="KW-0573">Peptidoglycan synthesis</keyword>
<feature type="transmembrane region" description="Helical" evidence="16">
    <location>
        <begin position="357"/>
        <end position="379"/>
    </location>
</feature>
<evidence type="ECO:0000256" key="9">
    <source>
        <dbReference type="ARBA" id="ARBA00032370"/>
    </source>
</evidence>
<feature type="transmembrane region" description="Helical" evidence="16">
    <location>
        <begin position="71"/>
        <end position="90"/>
    </location>
</feature>
<organism evidence="17 18">
    <name type="scientific">Campylobacter portucalensis</name>
    <dbReference type="NCBI Taxonomy" id="2608384"/>
    <lineage>
        <taxon>Bacteria</taxon>
        <taxon>Pseudomonadati</taxon>
        <taxon>Campylobacterota</taxon>
        <taxon>Epsilonproteobacteria</taxon>
        <taxon>Campylobacterales</taxon>
        <taxon>Campylobacteraceae</taxon>
        <taxon>Campylobacter</taxon>
    </lineage>
</organism>
<dbReference type="Proteomes" id="UP000476338">
    <property type="component" value="Unassembled WGS sequence"/>
</dbReference>
<sequence>MRVDKTLFFMSVFLISIGIVFSLSLSAYVVLYLEFENKLRFFYMQLVVGVVGICLMWGISQIRSNLSLTRIGNGIFLISFIGMIILPFVASEINGAVRWFKIAGFSLSPVEFFKVGFIYFLAWSFTRKIDKTPKPFLKELIILVPYSILFLLIIYMIAVFQKDLGQVIVLFGVLFVMMISAGTNWRIWGGGVFFAIFLIYIFIITSDHRIKRFTSWWIGVQDTVLAFLPEDKVGKFYIQSHEAPNQISNSISAISNGGMFGKGIGLGAFKLGFLSEVHTDFVLAGIAEEIGFIGVAFLSFIFLFMIYIIFMIAEKSKSNNVHYLFCIGIGFMFLLSFMINSYGITSIFPVKGLAVPFISYGGSHLLASCLAMGFVLAIYKKN</sequence>